<dbReference type="InterPro" id="IPR026634">
    <property type="entry name" value="TPST-like"/>
</dbReference>
<protein>
    <submittedName>
        <fullName evidence="2">TPR repeat-containing protein</fullName>
    </submittedName>
</protein>
<dbReference type="SUPFAM" id="SSF48452">
    <property type="entry name" value="TPR-like"/>
    <property type="match status" value="1"/>
</dbReference>
<dbReference type="EMBL" id="AUZY01000276">
    <property type="protein sequence ID" value="EQD79123.1"/>
    <property type="molecule type" value="Genomic_DNA"/>
</dbReference>
<dbReference type="SMART" id="SM00028">
    <property type="entry name" value="TPR"/>
    <property type="match status" value="5"/>
</dbReference>
<dbReference type="PANTHER" id="PTHR12788">
    <property type="entry name" value="PROTEIN-TYROSINE SULFOTRANSFERASE 2"/>
    <property type="match status" value="1"/>
</dbReference>
<dbReference type="InterPro" id="IPR019734">
    <property type="entry name" value="TPR_rpt"/>
</dbReference>
<gene>
    <name evidence="2" type="ORF">B1B_00362</name>
</gene>
<sequence>MSITPTPPAWTVSDHADPLPRGACTAEAQYAWGNELRKRGDHTSAEDALRAALALDPALFDARLSLAFLYRDLGRLAEAASIFDPWLESKPVDAILLGRVAQFLDAIGDSGRALACYERAIRLDDTLAPAWFERGRLLLQSGRFDEAAQSLSRTLAIDPGRGAAYLLLVQTRRLTSGDSLIPFIENRAAQAGFSPTTQACLHFARGKIHDDLGHWDQALAEIEAANAIRQKEIRFDRAHCETRMKQLLARPPGFWDPPEPLPGQILPEPFFIVGLPRAGTTLLERLLATHPAVATAGESDTLTLLLEALGIVDAGKAHGILDRDDTPGLKAEDRIETLSCYRTELMRGAPAGTHYVIDKNPLNFWHIGPIQRLFPHAPVLVVERDPRDVLVSLYFQNFDRAELAFSYAIPDILFYLNVYRTLMNHWQRFAGARLRTVRYETLVHEPTAVVDEILGWLGLDPSGSQDTVERDQAVIRTASAWQARQPVYLRSVGRWKPYARSLLERHPELVQLGMSA</sequence>
<dbReference type="PROSITE" id="PS50005">
    <property type="entry name" value="TPR"/>
    <property type="match status" value="2"/>
</dbReference>
<dbReference type="AlphaFoldDB" id="T1CCM2"/>
<dbReference type="PANTHER" id="PTHR12788:SF10">
    <property type="entry name" value="PROTEIN-TYROSINE SULFOTRANSFERASE"/>
    <property type="match status" value="1"/>
</dbReference>
<dbReference type="Pfam" id="PF13371">
    <property type="entry name" value="TPR_9"/>
    <property type="match status" value="1"/>
</dbReference>
<dbReference type="Gene3D" id="1.25.40.10">
    <property type="entry name" value="Tetratricopeptide repeat domain"/>
    <property type="match status" value="2"/>
</dbReference>
<dbReference type="Pfam" id="PF14559">
    <property type="entry name" value="TPR_19"/>
    <property type="match status" value="1"/>
</dbReference>
<evidence type="ECO:0000256" key="1">
    <source>
        <dbReference type="ARBA" id="ARBA00022679"/>
    </source>
</evidence>
<dbReference type="GO" id="GO:0005794">
    <property type="term" value="C:Golgi apparatus"/>
    <property type="evidence" value="ECO:0007669"/>
    <property type="project" value="TreeGrafter"/>
</dbReference>
<dbReference type="Pfam" id="PF13469">
    <property type="entry name" value="Sulfotransfer_3"/>
    <property type="match status" value="1"/>
</dbReference>
<evidence type="ECO:0000313" key="2">
    <source>
        <dbReference type="EMBL" id="EQD79123.1"/>
    </source>
</evidence>
<dbReference type="GO" id="GO:0008476">
    <property type="term" value="F:protein-tyrosine sulfotransferase activity"/>
    <property type="evidence" value="ECO:0007669"/>
    <property type="project" value="InterPro"/>
</dbReference>
<name>T1CCM2_9ZZZZ</name>
<accession>T1CCM2</accession>
<organism evidence="2">
    <name type="scientific">mine drainage metagenome</name>
    <dbReference type="NCBI Taxonomy" id="410659"/>
    <lineage>
        <taxon>unclassified sequences</taxon>
        <taxon>metagenomes</taxon>
        <taxon>ecological metagenomes</taxon>
    </lineage>
</organism>
<comment type="caution">
    <text evidence="2">The sequence shown here is derived from an EMBL/GenBank/DDBJ whole genome shotgun (WGS) entry which is preliminary data.</text>
</comment>
<keyword evidence="1" id="KW-0808">Transferase</keyword>
<dbReference type="Gene3D" id="3.40.50.300">
    <property type="entry name" value="P-loop containing nucleotide triphosphate hydrolases"/>
    <property type="match status" value="1"/>
</dbReference>
<dbReference type="InterPro" id="IPR027417">
    <property type="entry name" value="P-loop_NTPase"/>
</dbReference>
<proteinExistence type="predicted"/>
<dbReference type="SUPFAM" id="SSF52540">
    <property type="entry name" value="P-loop containing nucleoside triphosphate hydrolases"/>
    <property type="match status" value="1"/>
</dbReference>
<dbReference type="InterPro" id="IPR011990">
    <property type="entry name" value="TPR-like_helical_dom_sf"/>
</dbReference>
<reference evidence="2" key="2">
    <citation type="journal article" date="2014" name="ISME J.">
        <title>Microbial stratification in low pH oxic and suboxic macroscopic growths along an acid mine drainage.</title>
        <authorList>
            <person name="Mendez-Garcia C."/>
            <person name="Mesa V."/>
            <person name="Sprenger R.R."/>
            <person name="Richter M."/>
            <person name="Diez M.S."/>
            <person name="Solano J."/>
            <person name="Bargiela R."/>
            <person name="Golyshina O.V."/>
            <person name="Manteca A."/>
            <person name="Ramos J.L."/>
            <person name="Gallego J.R."/>
            <person name="Llorente I."/>
            <person name="Martins Dos Santos V.A."/>
            <person name="Jensen O.N."/>
            <person name="Pelaez A.I."/>
            <person name="Sanchez J."/>
            <person name="Ferrer M."/>
        </authorList>
    </citation>
    <scope>NUCLEOTIDE SEQUENCE</scope>
</reference>
<reference evidence="2" key="1">
    <citation type="submission" date="2013-08" db="EMBL/GenBank/DDBJ databases">
        <authorList>
            <person name="Mendez C."/>
            <person name="Richter M."/>
            <person name="Ferrer M."/>
            <person name="Sanchez J."/>
        </authorList>
    </citation>
    <scope>NUCLEOTIDE SEQUENCE</scope>
</reference>